<keyword evidence="2" id="KW-1185">Reference proteome</keyword>
<sequence>MTGKWSQVSTQASPCTFPNKKEVGIGDIQEPFPKHSLHCNCHGQSHNVVIRSNEERFNSSEMEKIIVGNPEVKTALIVNTPNFKPVLIIEPFTAVQTRKEMVSLIDRIMPQVAKANEATNCTIATYGRIATHLITVSTQDKPFVRAENGVLNKPATITLYTDEIEDLYVNTKETPLHRVPRIDVSSQTALSRSIAKILRGNFNVPYLNSDADFLASGMGPLQIIAAARFITSCVRATNKHYSGISIRARDLYSHPSSYRLAGHILQAAANNKDDDDAGISSQDYKTMDYLYKKMTENLVVAKPGRVEPAKEQQTVILTGSTGNMGCYLLDEMVRNPYIKSIICFNRSNDGGVEKQAKAMEKRGLSHPTESGKVEFFRTNLAQHNMGLSEDILARLLKETDRIVHNAWAVNFNMPLEAFEPHVKGVRNLADFAAAADKRVAMVFVSTIGVTAKWDRSRGPVPEISLRDFSMAAPGYGQSKLVSSMVLEDAVKAGDFPLAIIRVGQIAGPLGNKGVWSRHEWFPSVIASSLVLKALPKHLAGWENRTSWLPVESMSKMILDIGGLTEASRDYHEGYFHGCNPSVTQFDKLAPVIQNYYGKDRLPELVSFKEWVERLEKSRTTEGAPGADRNPALKLVDFLRNVASSGEDESKTRTHDVQRAISCSPSLRSAMPVTPELMIHWCKQWRFEGLSARASHL</sequence>
<organism evidence="1 2">
    <name type="scientific">Colletotrichum truncatum</name>
    <name type="common">Anthracnose fungus</name>
    <name type="synonym">Colletotrichum capsici</name>
    <dbReference type="NCBI Taxonomy" id="5467"/>
    <lineage>
        <taxon>Eukaryota</taxon>
        <taxon>Fungi</taxon>
        <taxon>Dikarya</taxon>
        <taxon>Ascomycota</taxon>
        <taxon>Pezizomycotina</taxon>
        <taxon>Sordariomycetes</taxon>
        <taxon>Hypocreomycetidae</taxon>
        <taxon>Glomerellales</taxon>
        <taxon>Glomerellaceae</taxon>
        <taxon>Colletotrichum</taxon>
        <taxon>Colletotrichum truncatum species complex</taxon>
    </lineage>
</organism>
<accession>A0ACC3ZG46</accession>
<reference evidence="1 2" key="1">
    <citation type="journal article" date="2020" name="Phytopathology">
        <title>Genome Sequence Resources of Colletotrichum truncatum, C. plurivorum, C. musicola, and C. sojae: Four Species Pathogenic to Soybean (Glycine max).</title>
        <authorList>
            <person name="Rogerio F."/>
            <person name="Boufleur T.R."/>
            <person name="Ciampi-Guillardi M."/>
            <person name="Sukno S.A."/>
            <person name="Thon M.R."/>
            <person name="Massola Junior N.S."/>
            <person name="Baroncelli R."/>
        </authorList>
    </citation>
    <scope>NUCLEOTIDE SEQUENCE [LARGE SCALE GENOMIC DNA]</scope>
    <source>
        <strain evidence="1 2">CMES1059</strain>
    </source>
</reference>
<evidence type="ECO:0000313" key="2">
    <source>
        <dbReference type="Proteomes" id="UP000805649"/>
    </source>
</evidence>
<evidence type="ECO:0000313" key="1">
    <source>
        <dbReference type="EMBL" id="KAL0943077.1"/>
    </source>
</evidence>
<protein>
    <submittedName>
        <fullName evidence="1">Male sterility protein</fullName>
    </submittedName>
</protein>
<name>A0ACC3ZG46_COLTU</name>
<dbReference type="Proteomes" id="UP000805649">
    <property type="component" value="Unassembled WGS sequence"/>
</dbReference>
<dbReference type="EMBL" id="VUJX02000001">
    <property type="protein sequence ID" value="KAL0943077.1"/>
    <property type="molecule type" value="Genomic_DNA"/>
</dbReference>
<gene>
    <name evidence="1" type="ORF">CTRU02_200963</name>
</gene>
<proteinExistence type="predicted"/>
<comment type="caution">
    <text evidence="1">The sequence shown here is derived from an EMBL/GenBank/DDBJ whole genome shotgun (WGS) entry which is preliminary data.</text>
</comment>